<gene>
    <name evidence="2" type="ORF">HZH68_007558</name>
</gene>
<dbReference type="Proteomes" id="UP000617340">
    <property type="component" value="Unassembled WGS sequence"/>
</dbReference>
<reference evidence="2" key="1">
    <citation type="journal article" date="2020" name="G3 (Bethesda)">
        <title>High-Quality Assemblies for Three Invasive Social Wasps from the &lt;i&gt;Vespula&lt;/i&gt; Genus.</title>
        <authorList>
            <person name="Harrop T.W.R."/>
            <person name="Guhlin J."/>
            <person name="McLaughlin G.M."/>
            <person name="Permina E."/>
            <person name="Stockwell P."/>
            <person name="Gilligan J."/>
            <person name="Le Lec M.F."/>
            <person name="Gruber M.A.M."/>
            <person name="Quinn O."/>
            <person name="Lovegrove M."/>
            <person name="Duncan E.J."/>
            <person name="Remnant E.J."/>
            <person name="Van Eeckhoven J."/>
            <person name="Graham B."/>
            <person name="Knapp R.A."/>
            <person name="Langford K.W."/>
            <person name="Kronenberg Z."/>
            <person name="Press M.O."/>
            <person name="Eacker S.M."/>
            <person name="Wilson-Rankin E.E."/>
            <person name="Purcell J."/>
            <person name="Lester P.J."/>
            <person name="Dearden P.K."/>
        </authorList>
    </citation>
    <scope>NUCLEOTIDE SEQUENCE</scope>
    <source>
        <strain evidence="2">Linc-1</strain>
    </source>
</reference>
<keyword evidence="1" id="KW-0732">Signal</keyword>
<evidence type="ECO:0000313" key="2">
    <source>
        <dbReference type="EMBL" id="KAF7401738.1"/>
    </source>
</evidence>
<feature type="chain" id="PRO_5032509893" evidence="1">
    <location>
        <begin position="19"/>
        <end position="80"/>
    </location>
</feature>
<name>A0A834K7T3_VESGE</name>
<evidence type="ECO:0000313" key="3">
    <source>
        <dbReference type="Proteomes" id="UP000617340"/>
    </source>
</evidence>
<feature type="signal peptide" evidence="1">
    <location>
        <begin position="1"/>
        <end position="18"/>
    </location>
</feature>
<proteinExistence type="predicted"/>
<organism evidence="2 3">
    <name type="scientific">Vespula germanica</name>
    <name type="common">German yellow jacket</name>
    <name type="synonym">Paravespula germanica</name>
    <dbReference type="NCBI Taxonomy" id="30212"/>
    <lineage>
        <taxon>Eukaryota</taxon>
        <taxon>Metazoa</taxon>
        <taxon>Ecdysozoa</taxon>
        <taxon>Arthropoda</taxon>
        <taxon>Hexapoda</taxon>
        <taxon>Insecta</taxon>
        <taxon>Pterygota</taxon>
        <taxon>Neoptera</taxon>
        <taxon>Endopterygota</taxon>
        <taxon>Hymenoptera</taxon>
        <taxon>Apocrita</taxon>
        <taxon>Aculeata</taxon>
        <taxon>Vespoidea</taxon>
        <taxon>Vespidae</taxon>
        <taxon>Vespinae</taxon>
        <taxon>Vespula</taxon>
    </lineage>
</organism>
<dbReference type="EMBL" id="JACSDZ010000006">
    <property type="protein sequence ID" value="KAF7401738.1"/>
    <property type="molecule type" value="Genomic_DNA"/>
</dbReference>
<comment type="caution">
    <text evidence="2">The sequence shown here is derived from an EMBL/GenBank/DDBJ whole genome shotgun (WGS) entry which is preliminary data.</text>
</comment>
<dbReference type="AlphaFoldDB" id="A0A834K7T3"/>
<sequence length="80" mass="8793">MQKFVFLIFLFVIGLVLVTPKPQKSEATCSPWLGFCQVSSNCCRNLVCLTYAAKCVPKHGLIIPGEDTRPIGPPPYAPIK</sequence>
<accession>A0A834K7T3</accession>
<keyword evidence="3" id="KW-1185">Reference proteome</keyword>
<evidence type="ECO:0000256" key="1">
    <source>
        <dbReference type="SAM" id="SignalP"/>
    </source>
</evidence>
<protein>
    <submittedName>
        <fullName evidence="2">Uncharacterized protein</fullName>
    </submittedName>
</protein>